<dbReference type="EMBL" id="UGRU01000001">
    <property type="protein sequence ID" value="SUA41135.1"/>
    <property type="molecule type" value="Genomic_DNA"/>
</dbReference>
<keyword evidence="1" id="KW-0812">Transmembrane</keyword>
<proteinExistence type="predicted"/>
<keyword evidence="1" id="KW-1133">Transmembrane helix</keyword>
<accession>A0A378WKK5</accession>
<dbReference type="RefSeq" id="WP_062965559.1">
    <property type="nucleotide sequence ID" value="NZ_JAJFOE010000001.1"/>
</dbReference>
<evidence type="ECO:0000313" key="3">
    <source>
        <dbReference type="Proteomes" id="UP000255082"/>
    </source>
</evidence>
<reference evidence="2 3" key="1">
    <citation type="submission" date="2018-06" db="EMBL/GenBank/DDBJ databases">
        <authorList>
            <consortium name="Pathogen Informatics"/>
            <person name="Doyle S."/>
        </authorList>
    </citation>
    <scope>NUCLEOTIDE SEQUENCE [LARGE SCALE GENOMIC DNA]</scope>
    <source>
        <strain evidence="2 3">NCTC13184</strain>
    </source>
</reference>
<dbReference type="Proteomes" id="UP000255082">
    <property type="component" value="Unassembled WGS sequence"/>
</dbReference>
<protein>
    <submittedName>
        <fullName evidence="2">Uncharacterized protein</fullName>
    </submittedName>
</protein>
<dbReference type="AlphaFoldDB" id="A0A378WKK5"/>
<feature type="transmembrane region" description="Helical" evidence="1">
    <location>
        <begin position="21"/>
        <end position="46"/>
    </location>
</feature>
<keyword evidence="1" id="KW-0472">Membrane</keyword>
<evidence type="ECO:0000313" key="2">
    <source>
        <dbReference type="EMBL" id="SUA41135.1"/>
    </source>
</evidence>
<feature type="transmembrane region" description="Helical" evidence="1">
    <location>
        <begin position="58"/>
        <end position="82"/>
    </location>
</feature>
<organism evidence="2 3">
    <name type="scientific">Nocardia africana</name>
    <dbReference type="NCBI Taxonomy" id="134964"/>
    <lineage>
        <taxon>Bacteria</taxon>
        <taxon>Bacillati</taxon>
        <taxon>Actinomycetota</taxon>
        <taxon>Actinomycetes</taxon>
        <taxon>Mycobacteriales</taxon>
        <taxon>Nocardiaceae</taxon>
        <taxon>Nocardia</taxon>
    </lineage>
</organism>
<evidence type="ECO:0000256" key="1">
    <source>
        <dbReference type="SAM" id="Phobius"/>
    </source>
</evidence>
<name>A0A378WKK5_9NOCA</name>
<sequence>MSTTTKTTTTVSTRRDPIEDILTMVLALIGWAVISVFVTAWWAVLFPMVSLPIAAVAAIYWFYGWFPAFGMALASVAALVLWRLRYRESFSRWVTRRARSRFLRWYRYRRQWSKLLDDCELSGRDELCQSVRIPRLLGVAIGETTDTVRVAMLTGQCPDDWANRATHLAHAFGASECRVSITGPARVELAFRRADSLAKPISAPFAHIPGGLGGLPRQEGGNAA</sequence>
<gene>
    <name evidence="2" type="ORF">NCTC13184_00468</name>
</gene>
<dbReference type="OrthoDB" id="4529240at2"/>